<dbReference type="Pfam" id="PF03466">
    <property type="entry name" value="LysR_substrate"/>
    <property type="match status" value="1"/>
</dbReference>
<evidence type="ECO:0000256" key="3">
    <source>
        <dbReference type="ARBA" id="ARBA00023125"/>
    </source>
</evidence>
<evidence type="ECO:0000256" key="1">
    <source>
        <dbReference type="ARBA" id="ARBA00009437"/>
    </source>
</evidence>
<protein>
    <submittedName>
        <fullName evidence="6">Transcriptional regulator, LysR family</fullName>
    </submittedName>
</protein>
<proteinExistence type="inferred from homology"/>
<dbReference type="InterPro" id="IPR036390">
    <property type="entry name" value="WH_DNA-bd_sf"/>
</dbReference>
<reference evidence="7" key="1">
    <citation type="submission" date="2016-10" db="EMBL/GenBank/DDBJ databases">
        <authorList>
            <person name="Varghese N."/>
            <person name="Submissions S."/>
        </authorList>
    </citation>
    <scope>NUCLEOTIDE SEQUENCE [LARGE SCALE GENOMIC DNA]</scope>
    <source>
        <strain evidence="7">DSM 28463</strain>
    </source>
</reference>
<dbReference type="Gene3D" id="3.40.190.290">
    <property type="match status" value="1"/>
</dbReference>
<feature type="domain" description="HTH lysR-type" evidence="5">
    <location>
        <begin position="37"/>
        <end position="94"/>
    </location>
</feature>
<dbReference type="GO" id="GO:0003700">
    <property type="term" value="F:DNA-binding transcription factor activity"/>
    <property type="evidence" value="ECO:0007669"/>
    <property type="project" value="InterPro"/>
</dbReference>
<dbReference type="InterPro" id="IPR005119">
    <property type="entry name" value="LysR_subst-bd"/>
</dbReference>
<keyword evidence="2" id="KW-0805">Transcription regulation</keyword>
<evidence type="ECO:0000256" key="4">
    <source>
        <dbReference type="ARBA" id="ARBA00023163"/>
    </source>
</evidence>
<organism evidence="6 7">
    <name type="scientific">Roseovarius lutimaris</name>
    <dbReference type="NCBI Taxonomy" id="1005928"/>
    <lineage>
        <taxon>Bacteria</taxon>
        <taxon>Pseudomonadati</taxon>
        <taxon>Pseudomonadota</taxon>
        <taxon>Alphaproteobacteria</taxon>
        <taxon>Rhodobacterales</taxon>
        <taxon>Roseobacteraceae</taxon>
        <taxon>Roseovarius</taxon>
    </lineage>
</organism>
<keyword evidence="3" id="KW-0238">DNA-binding</keyword>
<dbReference type="Pfam" id="PF00126">
    <property type="entry name" value="HTH_1"/>
    <property type="match status" value="1"/>
</dbReference>
<name>A0A1I5BLS6_9RHOB</name>
<dbReference type="Gene3D" id="1.10.10.10">
    <property type="entry name" value="Winged helix-like DNA-binding domain superfamily/Winged helix DNA-binding domain"/>
    <property type="match status" value="1"/>
</dbReference>
<dbReference type="InterPro" id="IPR036388">
    <property type="entry name" value="WH-like_DNA-bd_sf"/>
</dbReference>
<comment type="similarity">
    <text evidence="1">Belongs to the LysR transcriptional regulatory family.</text>
</comment>
<dbReference type="InterPro" id="IPR058163">
    <property type="entry name" value="LysR-type_TF_proteobact-type"/>
</dbReference>
<keyword evidence="4" id="KW-0804">Transcription</keyword>
<dbReference type="EMBL" id="FOVP01000008">
    <property type="protein sequence ID" value="SFN75612.1"/>
    <property type="molecule type" value="Genomic_DNA"/>
</dbReference>
<evidence type="ECO:0000313" key="7">
    <source>
        <dbReference type="Proteomes" id="UP000198599"/>
    </source>
</evidence>
<dbReference type="PANTHER" id="PTHR30537">
    <property type="entry name" value="HTH-TYPE TRANSCRIPTIONAL REGULATOR"/>
    <property type="match status" value="1"/>
</dbReference>
<dbReference type="PANTHER" id="PTHR30537:SF20">
    <property type="entry name" value="TRANSCRIPTIONAL REGULATORY PROTEIN"/>
    <property type="match status" value="1"/>
</dbReference>
<dbReference type="SUPFAM" id="SSF53850">
    <property type="entry name" value="Periplasmic binding protein-like II"/>
    <property type="match status" value="1"/>
</dbReference>
<dbReference type="PRINTS" id="PR00039">
    <property type="entry name" value="HTHLYSR"/>
</dbReference>
<dbReference type="CDD" id="cd08422">
    <property type="entry name" value="PBP2_CrgA_like"/>
    <property type="match status" value="1"/>
</dbReference>
<dbReference type="STRING" id="1005928.SAMN04487859_10884"/>
<dbReference type="InterPro" id="IPR000847">
    <property type="entry name" value="LysR_HTH_N"/>
</dbReference>
<dbReference type="FunFam" id="1.10.10.10:FF:000001">
    <property type="entry name" value="LysR family transcriptional regulator"/>
    <property type="match status" value="1"/>
</dbReference>
<evidence type="ECO:0000259" key="5">
    <source>
        <dbReference type="PROSITE" id="PS50931"/>
    </source>
</evidence>
<keyword evidence="7" id="KW-1185">Reference proteome</keyword>
<evidence type="ECO:0000256" key="2">
    <source>
        <dbReference type="ARBA" id="ARBA00023015"/>
    </source>
</evidence>
<dbReference type="AlphaFoldDB" id="A0A1I5BLS6"/>
<dbReference type="SUPFAM" id="SSF46785">
    <property type="entry name" value="Winged helix' DNA-binding domain"/>
    <property type="match status" value="1"/>
</dbReference>
<evidence type="ECO:0000313" key="6">
    <source>
        <dbReference type="EMBL" id="SFN75612.1"/>
    </source>
</evidence>
<dbReference type="GO" id="GO:0043565">
    <property type="term" value="F:sequence-specific DNA binding"/>
    <property type="evidence" value="ECO:0007669"/>
    <property type="project" value="TreeGrafter"/>
</dbReference>
<accession>A0A1I5BLS6</accession>
<dbReference type="Proteomes" id="UP000198599">
    <property type="component" value="Unassembled WGS sequence"/>
</dbReference>
<dbReference type="PROSITE" id="PS50931">
    <property type="entry name" value="HTH_LYSR"/>
    <property type="match status" value="1"/>
</dbReference>
<dbReference type="GO" id="GO:0006351">
    <property type="term" value="P:DNA-templated transcription"/>
    <property type="evidence" value="ECO:0007669"/>
    <property type="project" value="TreeGrafter"/>
</dbReference>
<sequence length="338" mass="38363">MTYQGDFHKKIIDALCFRTTSLLLRGTPVFPQKVSAMDWDKLRIFHAVADVGSLTHAGDQLHLSQSAVSRQIRALEESLNATLFHRHARGLILTEQGELLFDATRAMLKRLDAATARIRDSEEEVFGELRVTTTTGFGTLWLAPRLTKLYEKYPDLKIDLMLEERVLDLPMREADVAIRMKEPSQADLIRKRLMSVHMALYASPGYLDSRGIPEIIDDLHAHRLICQNPRSTQVGAGAMLVNELMTNDIQSVLTVNNYFGVLQGVLNNLGIGVLPDYLTQDFPNLVRVLPEVQSVEVPVFLAYPEELRQSKRISAFRDFVQEEIFTYRKLLKEQALSQ</sequence>
<gene>
    <name evidence="6" type="ORF">SAMN04487859_10884</name>
</gene>